<comment type="caution">
    <text evidence="1">The sequence shown here is derived from an EMBL/GenBank/DDBJ whole genome shotgun (WGS) entry which is preliminary data.</text>
</comment>
<name>A0A820JH85_9BILA</name>
<sequence>AKRRNPCRFGYGPLICQNKFVWREADKCDYVCVTSATRKQTFADNAAAPLRRRPDNRCILGYHFRNAYPNDTVCVLDDIRIQVLNDNLATDPRLVYG</sequence>
<evidence type="ECO:0000313" key="2">
    <source>
        <dbReference type="Proteomes" id="UP000663836"/>
    </source>
</evidence>
<gene>
    <name evidence="1" type="ORF">JBS370_LOCUS41133</name>
</gene>
<dbReference type="AlphaFoldDB" id="A0A820JH85"/>
<accession>A0A820JH85</accession>
<dbReference type="EMBL" id="CAJOBD010042630">
    <property type="protein sequence ID" value="CAF4324706.1"/>
    <property type="molecule type" value="Genomic_DNA"/>
</dbReference>
<protein>
    <submittedName>
        <fullName evidence="1">Uncharacterized protein</fullName>
    </submittedName>
</protein>
<reference evidence="1" key="1">
    <citation type="submission" date="2021-02" db="EMBL/GenBank/DDBJ databases">
        <authorList>
            <person name="Nowell W R."/>
        </authorList>
    </citation>
    <scope>NUCLEOTIDE SEQUENCE</scope>
</reference>
<proteinExistence type="predicted"/>
<evidence type="ECO:0000313" key="1">
    <source>
        <dbReference type="EMBL" id="CAF4324706.1"/>
    </source>
</evidence>
<organism evidence="1 2">
    <name type="scientific">Rotaria sordida</name>
    <dbReference type="NCBI Taxonomy" id="392033"/>
    <lineage>
        <taxon>Eukaryota</taxon>
        <taxon>Metazoa</taxon>
        <taxon>Spiralia</taxon>
        <taxon>Gnathifera</taxon>
        <taxon>Rotifera</taxon>
        <taxon>Eurotatoria</taxon>
        <taxon>Bdelloidea</taxon>
        <taxon>Philodinida</taxon>
        <taxon>Philodinidae</taxon>
        <taxon>Rotaria</taxon>
    </lineage>
</organism>
<feature type="non-terminal residue" evidence="1">
    <location>
        <position position="1"/>
    </location>
</feature>
<dbReference type="Proteomes" id="UP000663836">
    <property type="component" value="Unassembled WGS sequence"/>
</dbReference>